<sequence length="523" mass="59126">MVESVETGDDAQAVSQTQRHANKDRRTDQGAMAPLWRFMVSKSSPLYRSSLFSFSLWESQVQERELVLLRRQVERERRTLQHRIEKLPTSCTVTPVFIQPSIHLFFTRPQVLQQLSQCALLSSQAHGGTDSGAQVKPLMSDHVTSQHAFQHSSFANPNMIYGPQQKRESFYNDVSSSSSGYQSGTRHTGAPTNIYIQGLDSVSQLSNEVRVLREDNQALQSQLQQASRDAEQLRDAMLLQHTRLKQADLEAEKWAGQFGQLQAQLREQTQAVLQLKQEKQMGQENANRLQHEVHVLQQQLSESSRLVQTLQCELQIYQRLRSATHNDSEASPLSPPVRDAGLVNPASSVSAQRQSSVPVTPRIQSHQAEVSDGTFISTGSHVMGHWDDFSILQQQLLEGKMLICEMEASLQNSVEIHLHEGRVSNMLTSTKTLKGVLKKMCSVLDMFWKAAPPSEGTAIAQQHKEEVVSLRHKLAEQEKTLRDTLETLKDSNRTKDSMEQFIFSQLSRTRDVLKKARTNLEVR</sequence>
<feature type="region of interest" description="Disordered" evidence="2">
    <location>
        <begin position="1"/>
        <end position="28"/>
    </location>
</feature>
<dbReference type="GO" id="GO:0007098">
    <property type="term" value="P:centrosome cycle"/>
    <property type="evidence" value="ECO:0007669"/>
    <property type="project" value="TreeGrafter"/>
</dbReference>
<dbReference type="GO" id="GO:0005813">
    <property type="term" value="C:centrosome"/>
    <property type="evidence" value="ECO:0007669"/>
    <property type="project" value="TreeGrafter"/>
</dbReference>
<dbReference type="GO" id="GO:0060090">
    <property type="term" value="F:molecular adaptor activity"/>
    <property type="evidence" value="ECO:0007669"/>
    <property type="project" value="TreeGrafter"/>
</dbReference>
<feature type="coiled-coil region" evidence="1">
    <location>
        <begin position="460"/>
        <end position="494"/>
    </location>
</feature>
<proteinExistence type="predicted"/>
<accession>A0A556U6P3</accession>
<dbReference type="GO" id="GO:1903358">
    <property type="term" value="P:regulation of Golgi organization"/>
    <property type="evidence" value="ECO:0007669"/>
    <property type="project" value="TreeGrafter"/>
</dbReference>
<dbReference type="InterPro" id="IPR052593">
    <property type="entry name" value="MT-associated_AKAP9-binding"/>
</dbReference>
<keyword evidence="4" id="KW-1185">Reference proteome</keyword>
<name>A0A556U6P3_BAGYA</name>
<dbReference type="EMBL" id="VCAZ01000055">
    <property type="protein sequence ID" value="TSN30227.1"/>
    <property type="molecule type" value="Genomic_DNA"/>
</dbReference>
<gene>
    <name evidence="3" type="ORF">Baya_9456</name>
</gene>
<protein>
    <submittedName>
        <fullName evidence="3">Myomegalin</fullName>
    </submittedName>
</protein>
<reference evidence="3 4" key="1">
    <citation type="journal article" date="2019" name="Genome Biol. Evol.">
        <title>Whole-Genome Sequencing of the Giant Devil Catfish, Bagarius yarrelli.</title>
        <authorList>
            <person name="Jiang W."/>
            <person name="Lv Y."/>
            <person name="Cheng L."/>
            <person name="Yang K."/>
            <person name="Chao B."/>
            <person name="Wang X."/>
            <person name="Li Y."/>
            <person name="Pan X."/>
            <person name="You X."/>
            <person name="Zhang Y."/>
            <person name="Yang J."/>
            <person name="Li J."/>
            <person name="Zhang X."/>
            <person name="Liu S."/>
            <person name="Sun C."/>
            <person name="Yang J."/>
            <person name="Shi Q."/>
        </authorList>
    </citation>
    <scope>NUCLEOTIDE SEQUENCE [LARGE SCALE GENOMIC DNA]</scope>
    <source>
        <strain evidence="3">JWS20170419001</strain>
        <tissue evidence="3">Muscle</tissue>
    </source>
</reference>
<keyword evidence="1" id="KW-0175">Coiled coil</keyword>
<dbReference type="AlphaFoldDB" id="A0A556U6P3"/>
<dbReference type="GO" id="GO:0090063">
    <property type="term" value="P:positive regulation of microtubule nucleation"/>
    <property type="evidence" value="ECO:0007669"/>
    <property type="project" value="TreeGrafter"/>
</dbReference>
<evidence type="ECO:0000256" key="1">
    <source>
        <dbReference type="SAM" id="Coils"/>
    </source>
</evidence>
<organism evidence="3 4">
    <name type="scientific">Bagarius yarrelli</name>
    <name type="common">Goonch</name>
    <name type="synonym">Bagrus yarrelli</name>
    <dbReference type="NCBI Taxonomy" id="175774"/>
    <lineage>
        <taxon>Eukaryota</taxon>
        <taxon>Metazoa</taxon>
        <taxon>Chordata</taxon>
        <taxon>Craniata</taxon>
        <taxon>Vertebrata</taxon>
        <taxon>Euteleostomi</taxon>
        <taxon>Actinopterygii</taxon>
        <taxon>Neopterygii</taxon>
        <taxon>Teleostei</taxon>
        <taxon>Ostariophysi</taxon>
        <taxon>Siluriformes</taxon>
        <taxon>Sisoridae</taxon>
        <taxon>Sisorinae</taxon>
        <taxon>Bagarius</taxon>
    </lineage>
</organism>
<dbReference type="GO" id="GO:0005794">
    <property type="term" value="C:Golgi apparatus"/>
    <property type="evidence" value="ECO:0007669"/>
    <property type="project" value="TreeGrafter"/>
</dbReference>
<comment type="caution">
    <text evidence="3">The sequence shown here is derived from an EMBL/GenBank/DDBJ whole genome shotgun (WGS) entry which is preliminary data.</text>
</comment>
<feature type="coiled-coil region" evidence="1">
    <location>
        <begin position="202"/>
        <end position="306"/>
    </location>
</feature>
<dbReference type="Proteomes" id="UP000319801">
    <property type="component" value="Unassembled WGS sequence"/>
</dbReference>
<evidence type="ECO:0000256" key="2">
    <source>
        <dbReference type="SAM" id="MobiDB-lite"/>
    </source>
</evidence>
<dbReference type="PANTHER" id="PTHR46501:SF10">
    <property type="entry name" value="CENTROSOMIN"/>
    <property type="match status" value="1"/>
</dbReference>
<evidence type="ECO:0000313" key="3">
    <source>
        <dbReference type="EMBL" id="TSN30227.1"/>
    </source>
</evidence>
<dbReference type="OrthoDB" id="10255000at2759"/>
<dbReference type="PANTHER" id="PTHR46501">
    <property type="entry name" value="MYOMEGALIN"/>
    <property type="match status" value="1"/>
</dbReference>
<evidence type="ECO:0000313" key="4">
    <source>
        <dbReference type="Proteomes" id="UP000319801"/>
    </source>
</evidence>